<dbReference type="EMBL" id="DNNA01000352">
    <property type="protein sequence ID" value="HBC37216.1"/>
    <property type="molecule type" value="Genomic_DNA"/>
</dbReference>
<keyword evidence="1" id="KW-0472">Membrane</keyword>
<dbReference type="SUPFAM" id="SSF53448">
    <property type="entry name" value="Nucleotide-diphospho-sugar transferases"/>
    <property type="match status" value="1"/>
</dbReference>
<dbReference type="GO" id="GO:0016758">
    <property type="term" value="F:hexosyltransferase activity"/>
    <property type="evidence" value="ECO:0007669"/>
    <property type="project" value="UniProtKB-ARBA"/>
</dbReference>
<feature type="transmembrane region" description="Helical" evidence="1">
    <location>
        <begin position="239"/>
        <end position="259"/>
    </location>
</feature>
<dbReference type="CDD" id="cd00761">
    <property type="entry name" value="Glyco_tranf_GTA_type"/>
    <property type="match status" value="1"/>
</dbReference>
<sequence>MSLGQPRVSIVMPAYNASQYIEATIDSVIRQTEPDWELIVIDDCSTDDTRHKVSTLAESDSRIRLIALETNFGGPAGPRNVGIRSARADLVAFLDSDDIWHPDKLRVQLAAVGDVSNAFVCSGMVDFSDESTLRFEPIGSVKSDRITYWRQSVRAQIPTSSVLASKALLLKTPFWEDPAYKAVEDYHCWLRILQLVAHCEKLKAPLLCYRKSEGQISGSKLMMMKKVLRVHREFPGRSLFTAYVYTLTHVLGGFYFRFLKKGM</sequence>
<keyword evidence="1" id="KW-0812">Transmembrane</keyword>
<keyword evidence="3" id="KW-0808">Transferase</keyword>
<dbReference type="PANTHER" id="PTHR22916">
    <property type="entry name" value="GLYCOSYLTRANSFERASE"/>
    <property type="match status" value="1"/>
</dbReference>
<dbReference type="Gene3D" id="3.90.550.10">
    <property type="entry name" value="Spore Coat Polysaccharide Biosynthesis Protein SpsA, Chain A"/>
    <property type="match status" value="1"/>
</dbReference>
<dbReference type="PANTHER" id="PTHR22916:SF3">
    <property type="entry name" value="UDP-GLCNAC:BETAGAL BETA-1,3-N-ACETYLGLUCOSAMINYLTRANSFERASE-LIKE PROTEIN 1"/>
    <property type="match status" value="1"/>
</dbReference>
<organism evidence="3 4">
    <name type="scientific">Marinobacter adhaerens</name>
    <dbReference type="NCBI Taxonomy" id="1033846"/>
    <lineage>
        <taxon>Bacteria</taxon>
        <taxon>Pseudomonadati</taxon>
        <taxon>Pseudomonadota</taxon>
        <taxon>Gammaproteobacteria</taxon>
        <taxon>Pseudomonadales</taxon>
        <taxon>Marinobacteraceae</taxon>
        <taxon>Marinobacter</taxon>
    </lineage>
</organism>
<comment type="caution">
    <text evidence="3">The sequence shown here is derived from an EMBL/GenBank/DDBJ whole genome shotgun (WGS) entry which is preliminary data.</text>
</comment>
<evidence type="ECO:0000313" key="3">
    <source>
        <dbReference type="EMBL" id="HBC37216.1"/>
    </source>
</evidence>
<keyword evidence="1" id="KW-1133">Transmembrane helix</keyword>
<evidence type="ECO:0000259" key="2">
    <source>
        <dbReference type="Pfam" id="PF00535"/>
    </source>
</evidence>
<feature type="domain" description="Glycosyltransferase 2-like" evidence="2">
    <location>
        <begin position="9"/>
        <end position="140"/>
    </location>
</feature>
<reference evidence="3 4" key="1">
    <citation type="journal article" date="2018" name="Nat. Biotechnol.">
        <title>A standardized bacterial taxonomy based on genome phylogeny substantially revises the tree of life.</title>
        <authorList>
            <person name="Parks D.H."/>
            <person name="Chuvochina M."/>
            <person name="Waite D.W."/>
            <person name="Rinke C."/>
            <person name="Skarshewski A."/>
            <person name="Chaumeil P.A."/>
            <person name="Hugenholtz P."/>
        </authorList>
    </citation>
    <scope>NUCLEOTIDE SEQUENCE [LARGE SCALE GENOMIC DNA]</scope>
    <source>
        <strain evidence="3">UBA9380</strain>
    </source>
</reference>
<dbReference type="InterPro" id="IPR029044">
    <property type="entry name" value="Nucleotide-diphossugar_trans"/>
</dbReference>
<evidence type="ECO:0000313" key="4">
    <source>
        <dbReference type="Proteomes" id="UP000263489"/>
    </source>
</evidence>
<dbReference type="Pfam" id="PF00535">
    <property type="entry name" value="Glycos_transf_2"/>
    <property type="match status" value="1"/>
</dbReference>
<dbReference type="InterPro" id="IPR001173">
    <property type="entry name" value="Glyco_trans_2-like"/>
</dbReference>
<dbReference type="Proteomes" id="UP000263489">
    <property type="component" value="Unassembled WGS sequence"/>
</dbReference>
<gene>
    <name evidence="3" type="ORF">DC045_23500</name>
</gene>
<protein>
    <submittedName>
        <fullName evidence="3">Glycosyltransferase family 2 protein</fullName>
    </submittedName>
</protein>
<name>A0A352J0I3_9GAMM</name>
<dbReference type="AlphaFoldDB" id="A0A352J0I3"/>
<accession>A0A352J0I3</accession>
<evidence type="ECO:0000256" key="1">
    <source>
        <dbReference type="SAM" id="Phobius"/>
    </source>
</evidence>
<proteinExistence type="predicted"/>